<dbReference type="AlphaFoldDB" id="A0A6M5YGJ5"/>
<sequence>MCLEAPARSPVPQNSDSRNRIVCQAIEESGLRARLRPRSRNGGRVRGPFRFLCAKRPAGSRPLPSADRGSTRAHPGAPGPLNAVEFGTTSTERGTQNDPTTTERVVLCAPRCGYRGPHSGCRTPCPGVARSARGRTSERRAPGRFRGAPGPFSEAAGGSVGSRFPDGRVFTTCGTERRFVPLDPVESSGGDGVTPVTPGSGGGDRARRTRTRARRDSEKYFVARLLSSRIEVQVTNTRSIDSDAV</sequence>
<feature type="compositionally biased region" description="Polar residues" evidence="1">
    <location>
        <begin position="87"/>
        <end position="101"/>
    </location>
</feature>
<dbReference type="Proteomes" id="UP000503447">
    <property type="component" value="Chromosome"/>
</dbReference>
<keyword evidence="3" id="KW-1185">Reference proteome</keyword>
<name>A0A6M5YGJ5_9BACT</name>
<feature type="region of interest" description="Disordered" evidence="1">
    <location>
        <begin position="128"/>
        <end position="160"/>
    </location>
</feature>
<proteinExistence type="predicted"/>
<accession>A0A6M5YGJ5</accession>
<organism evidence="2 3">
    <name type="scientific">Frigoriglobus tundricola</name>
    <dbReference type="NCBI Taxonomy" id="2774151"/>
    <lineage>
        <taxon>Bacteria</taxon>
        <taxon>Pseudomonadati</taxon>
        <taxon>Planctomycetota</taxon>
        <taxon>Planctomycetia</taxon>
        <taxon>Gemmatales</taxon>
        <taxon>Gemmataceae</taxon>
        <taxon>Frigoriglobus</taxon>
    </lineage>
</organism>
<protein>
    <submittedName>
        <fullName evidence="2">Uncharacterized protein</fullName>
    </submittedName>
</protein>
<dbReference type="KEGG" id="ftj:FTUN_0211"/>
<reference evidence="3" key="1">
    <citation type="submission" date="2020-05" db="EMBL/GenBank/DDBJ databases">
        <title>Frigoriglobus tundricola gen. nov., sp. nov., a psychrotolerant cellulolytic planctomycete of the family Gemmataceae with two divergent copies of 16S rRNA gene.</title>
        <authorList>
            <person name="Kulichevskaya I.S."/>
            <person name="Ivanova A.A."/>
            <person name="Naumoff D.G."/>
            <person name="Beletsky A.V."/>
            <person name="Rijpstra W.I.C."/>
            <person name="Sinninghe Damste J.S."/>
            <person name="Mardanov A.V."/>
            <person name="Ravin N.V."/>
            <person name="Dedysh S.N."/>
        </authorList>
    </citation>
    <scope>NUCLEOTIDE SEQUENCE [LARGE SCALE GENOMIC DNA]</scope>
    <source>
        <strain evidence="3">PL17</strain>
    </source>
</reference>
<feature type="region of interest" description="Disordered" evidence="1">
    <location>
        <begin position="180"/>
        <end position="215"/>
    </location>
</feature>
<evidence type="ECO:0000313" key="3">
    <source>
        <dbReference type="Proteomes" id="UP000503447"/>
    </source>
</evidence>
<gene>
    <name evidence="2" type="ORF">FTUN_0211</name>
</gene>
<dbReference type="EMBL" id="CP053452">
    <property type="protein sequence ID" value="QJW92714.1"/>
    <property type="molecule type" value="Genomic_DNA"/>
</dbReference>
<evidence type="ECO:0000313" key="2">
    <source>
        <dbReference type="EMBL" id="QJW92714.1"/>
    </source>
</evidence>
<evidence type="ECO:0000256" key="1">
    <source>
        <dbReference type="SAM" id="MobiDB-lite"/>
    </source>
</evidence>
<feature type="region of interest" description="Disordered" evidence="1">
    <location>
        <begin position="55"/>
        <end position="101"/>
    </location>
</feature>